<dbReference type="GO" id="GO:0000978">
    <property type="term" value="F:RNA polymerase II cis-regulatory region sequence-specific DNA binding"/>
    <property type="evidence" value="ECO:0007669"/>
    <property type="project" value="InterPro"/>
</dbReference>
<dbReference type="PROSITE" id="PS50217">
    <property type="entry name" value="BZIP"/>
    <property type="match status" value="1"/>
</dbReference>
<dbReference type="InterPro" id="IPR004826">
    <property type="entry name" value="bZIP_Maf"/>
</dbReference>
<keyword evidence="3" id="KW-0238">DNA-binding</keyword>
<dbReference type="InterPro" id="IPR008917">
    <property type="entry name" value="TF_DNA-bd_sf"/>
</dbReference>
<dbReference type="Ensembl" id="ENSVKKT00000019510.1">
    <property type="protein sequence ID" value="ENSVKKP00000019039.1"/>
    <property type="gene ID" value="ENSVKKG00000012949.1"/>
</dbReference>
<dbReference type="Gene3D" id="1.10.880.10">
    <property type="entry name" value="Transcription factor, Skn-1-like, DNA-binding domain"/>
    <property type="match status" value="1"/>
</dbReference>
<dbReference type="InterPro" id="IPR004827">
    <property type="entry name" value="bZIP"/>
</dbReference>
<evidence type="ECO:0000256" key="4">
    <source>
        <dbReference type="ARBA" id="ARBA00023159"/>
    </source>
</evidence>
<reference evidence="8" key="2">
    <citation type="submission" date="2025-09" db="UniProtKB">
        <authorList>
            <consortium name="Ensembl"/>
        </authorList>
    </citation>
    <scope>IDENTIFICATION</scope>
</reference>
<reference evidence="8" key="1">
    <citation type="submission" date="2025-08" db="UniProtKB">
        <authorList>
            <consortium name="Ensembl"/>
        </authorList>
    </citation>
    <scope>IDENTIFICATION</scope>
</reference>
<dbReference type="InterPro" id="IPR047167">
    <property type="entry name" value="NFE2-like"/>
</dbReference>
<dbReference type="SMART" id="SM00338">
    <property type="entry name" value="BRLZ"/>
    <property type="match status" value="1"/>
</dbReference>
<evidence type="ECO:0000259" key="7">
    <source>
        <dbReference type="PROSITE" id="PS50217"/>
    </source>
</evidence>
<evidence type="ECO:0000256" key="1">
    <source>
        <dbReference type="ARBA" id="ARBA00008157"/>
    </source>
</evidence>
<dbReference type="InterPro" id="IPR046347">
    <property type="entry name" value="bZIP_sf"/>
</dbReference>
<keyword evidence="2" id="KW-0805">Transcription regulation</keyword>
<evidence type="ECO:0000313" key="9">
    <source>
        <dbReference type="Proteomes" id="UP000694545"/>
    </source>
</evidence>
<sequence length="380" mass="42371">MESALHTHGDLSQAISHDVSLHDAAVMGSDHTGAKNTKTLERLETLAFNSSLADSDTSLINGTNFLDMFASDNCCRNLTNQDFFLGLDGNGLDEINLTSLAMEENFDPAKISSLFNEPDSDSGLLDLDCSNSSLFTCDSDTESSTSDDLEAVGGCCLEYSCMDYQDNYGFTTELHIDVFHDHTYSQITHQLASSVSQHYLSWLKKSTKVSSRKAHGIERSQISDEYRAKALKIPFSVSDIVTLPVGPFNSLLANYYLTDNQLALIRDIRRRGKNKVAAQNCRKRKLDAIMNLKDDVCHLQAQKERLKKEKAQCNQSINNIKQKLNDLCWDIFSGLKDDQGRHVNPNQCTMHCSSNGTVLIIPGRGIKLEHKQDTKTRLMT</sequence>
<keyword evidence="5" id="KW-0804">Transcription</keyword>
<comment type="similarity">
    <text evidence="1">Belongs to the bZIP family. CNC subfamily.</text>
</comment>
<dbReference type="OMA" id="QQMWMKK"/>
<keyword evidence="4" id="KW-0010">Activator</keyword>
<dbReference type="PROSITE" id="PS00036">
    <property type="entry name" value="BZIP_BASIC"/>
    <property type="match status" value="1"/>
</dbReference>
<protein>
    <submittedName>
        <fullName evidence="8">Nuclear factor, erythroid 2 like 3</fullName>
    </submittedName>
</protein>
<dbReference type="GO" id="GO:0005634">
    <property type="term" value="C:nucleus"/>
    <property type="evidence" value="ECO:0007669"/>
    <property type="project" value="TreeGrafter"/>
</dbReference>
<evidence type="ECO:0000256" key="2">
    <source>
        <dbReference type="ARBA" id="ARBA00023015"/>
    </source>
</evidence>
<dbReference type="SUPFAM" id="SSF57959">
    <property type="entry name" value="Leucine zipper domain"/>
    <property type="match status" value="1"/>
</dbReference>
<dbReference type="AlphaFoldDB" id="A0A8D2LB22"/>
<dbReference type="PANTHER" id="PTHR24411">
    <property type="entry name" value="NUCLEAR FACTOR ERYTHROID 2-RELATED FACTOR"/>
    <property type="match status" value="1"/>
</dbReference>
<feature type="domain" description="BZIP" evidence="7">
    <location>
        <begin position="264"/>
        <end position="327"/>
    </location>
</feature>
<keyword evidence="9" id="KW-1185">Reference proteome</keyword>
<dbReference type="Pfam" id="PF03131">
    <property type="entry name" value="bZIP_Maf"/>
    <property type="match status" value="1"/>
</dbReference>
<evidence type="ECO:0000256" key="5">
    <source>
        <dbReference type="ARBA" id="ARBA00023163"/>
    </source>
</evidence>
<evidence type="ECO:0000256" key="6">
    <source>
        <dbReference type="ARBA" id="ARBA00023242"/>
    </source>
</evidence>
<name>A0A8D2LB22_VARKO</name>
<dbReference type="GO" id="GO:0000981">
    <property type="term" value="F:DNA-binding transcription factor activity, RNA polymerase II-specific"/>
    <property type="evidence" value="ECO:0007669"/>
    <property type="project" value="TreeGrafter"/>
</dbReference>
<proteinExistence type="inferred from homology"/>
<dbReference type="PANTHER" id="PTHR24411:SF8">
    <property type="entry name" value="NUCLEAR FACTOR ERYTHROID 2-RELATED FACTOR 3"/>
    <property type="match status" value="1"/>
</dbReference>
<dbReference type="Proteomes" id="UP000694545">
    <property type="component" value="Unplaced"/>
</dbReference>
<evidence type="ECO:0000313" key="8">
    <source>
        <dbReference type="Ensembl" id="ENSVKKP00000019039.1"/>
    </source>
</evidence>
<dbReference type="CDD" id="cd14720">
    <property type="entry name" value="bZIP_NFE2-like"/>
    <property type="match status" value="1"/>
</dbReference>
<dbReference type="SUPFAM" id="SSF47454">
    <property type="entry name" value="A DNA-binding domain in eukaryotic transcription factors"/>
    <property type="match status" value="1"/>
</dbReference>
<evidence type="ECO:0000256" key="3">
    <source>
        <dbReference type="ARBA" id="ARBA00023125"/>
    </source>
</evidence>
<organism evidence="8 9">
    <name type="scientific">Varanus komodoensis</name>
    <name type="common">Komodo dragon</name>
    <dbReference type="NCBI Taxonomy" id="61221"/>
    <lineage>
        <taxon>Eukaryota</taxon>
        <taxon>Metazoa</taxon>
        <taxon>Chordata</taxon>
        <taxon>Craniata</taxon>
        <taxon>Vertebrata</taxon>
        <taxon>Euteleostomi</taxon>
        <taxon>Lepidosauria</taxon>
        <taxon>Squamata</taxon>
        <taxon>Bifurcata</taxon>
        <taxon>Unidentata</taxon>
        <taxon>Episquamata</taxon>
        <taxon>Toxicofera</taxon>
        <taxon>Anguimorpha</taxon>
        <taxon>Paleoanguimorpha</taxon>
        <taxon>Varanoidea</taxon>
        <taxon>Varanidae</taxon>
        <taxon>Varanus</taxon>
    </lineage>
</organism>
<accession>A0A8D2LB22</accession>
<keyword evidence="6" id="KW-0539">Nucleus</keyword>